<sequence length="60" mass="6651">GNGDGSFVYPHYNYAVGSQPRSITGADFNRDGMMDIAVVLYQKKLLEVFLRKVSAPPMDI</sequence>
<dbReference type="InterPro" id="IPR028994">
    <property type="entry name" value="Integrin_alpha_N"/>
</dbReference>
<dbReference type="InterPro" id="IPR013517">
    <property type="entry name" value="FG-GAP"/>
</dbReference>
<feature type="non-terminal residue" evidence="2">
    <location>
        <position position="1"/>
    </location>
</feature>
<organism evidence="2">
    <name type="scientific">marine metagenome</name>
    <dbReference type="NCBI Taxonomy" id="408172"/>
    <lineage>
        <taxon>unclassified sequences</taxon>
        <taxon>metagenomes</taxon>
        <taxon>ecological metagenomes</taxon>
    </lineage>
</organism>
<keyword evidence="1" id="KW-0732">Signal</keyword>
<evidence type="ECO:0008006" key="3">
    <source>
        <dbReference type="Google" id="ProtNLM"/>
    </source>
</evidence>
<proteinExistence type="predicted"/>
<dbReference type="SUPFAM" id="SSF69318">
    <property type="entry name" value="Integrin alpha N-terminal domain"/>
    <property type="match status" value="1"/>
</dbReference>
<accession>A0A381ZRB9</accession>
<name>A0A381ZRB9_9ZZZZ</name>
<evidence type="ECO:0000313" key="2">
    <source>
        <dbReference type="EMBL" id="SVA91815.1"/>
    </source>
</evidence>
<protein>
    <recommendedName>
        <fullName evidence="3">VCBS repeat-containing protein</fullName>
    </recommendedName>
</protein>
<reference evidence="2" key="1">
    <citation type="submission" date="2018-05" db="EMBL/GenBank/DDBJ databases">
        <authorList>
            <person name="Lanie J.A."/>
            <person name="Ng W.-L."/>
            <person name="Kazmierczak K.M."/>
            <person name="Andrzejewski T.M."/>
            <person name="Davidsen T.M."/>
            <person name="Wayne K.J."/>
            <person name="Tettelin H."/>
            <person name="Glass J.I."/>
            <person name="Rusch D."/>
            <person name="Podicherti R."/>
            <person name="Tsui H.-C.T."/>
            <person name="Winkler M.E."/>
        </authorList>
    </citation>
    <scope>NUCLEOTIDE SEQUENCE</scope>
</reference>
<evidence type="ECO:0000256" key="1">
    <source>
        <dbReference type="ARBA" id="ARBA00022729"/>
    </source>
</evidence>
<gene>
    <name evidence="2" type="ORF">METZ01_LOCUS144669</name>
</gene>
<dbReference type="Pfam" id="PF13517">
    <property type="entry name" value="FG-GAP_3"/>
    <property type="match status" value="1"/>
</dbReference>
<dbReference type="EMBL" id="UINC01022363">
    <property type="protein sequence ID" value="SVA91815.1"/>
    <property type="molecule type" value="Genomic_DNA"/>
</dbReference>
<dbReference type="AlphaFoldDB" id="A0A381ZRB9"/>